<reference evidence="1 2" key="1">
    <citation type="submission" date="2018-05" db="EMBL/GenBank/DDBJ databases">
        <title>Flavobacterium sp. strain IMCC34759, incomplete genome.</title>
        <authorList>
            <person name="Joung Y."/>
            <person name="Cho J."/>
        </authorList>
    </citation>
    <scope>NUCLEOTIDE SEQUENCE [LARGE SCALE GENOMIC DNA]</scope>
    <source>
        <strain evidence="1 2">IMCC34759</strain>
    </source>
</reference>
<protein>
    <submittedName>
        <fullName evidence="1">Uncharacterized protein</fullName>
    </submittedName>
</protein>
<gene>
    <name evidence="1" type="ORF">DMB65_12185</name>
</gene>
<evidence type="ECO:0000313" key="2">
    <source>
        <dbReference type="Proteomes" id="UP000247903"/>
    </source>
</evidence>
<accession>A0A2V4BRS6</accession>
<organism evidence="1 2">
    <name type="scientific">Flavobacterium cheongpyeongense</name>
    <dbReference type="NCBI Taxonomy" id="2212651"/>
    <lineage>
        <taxon>Bacteria</taxon>
        <taxon>Pseudomonadati</taxon>
        <taxon>Bacteroidota</taxon>
        <taxon>Flavobacteriia</taxon>
        <taxon>Flavobacteriales</taxon>
        <taxon>Flavobacteriaceae</taxon>
        <taxon>Flavobacterium</taxon>
    </lineage>
</organism>
<name>A0A2V4BRS6_9FLAO</name>
<dbReference type="AlphaFoldDB" id="A0A2V4BRS6"/>
<proteinExistence type="predicted"/>
<dbReference type="Proteomes" id="UP000247903">
    <property type="component" value="Unassembled WGS sequence"/>
</dbReference>
<evidence type="ECO:0000313" key="1">
    <source>
        <dbReference type="EMBL" id="PXY40370.1"/>
    </source>
</evidence>
<keyword evidence="2" id="KW-1185">Reference proteome</keyword>
<sequence length="59" mass="7222">MRTHLNINTKISQQKSKNDFYFFSLITEIHILKFLITEKVKYIESRKPTTTYLYLFVYN</sequence>
<comment type="caution">
    <text evidence="1">The sequence shown here is derived from an EMBL/GenBank/DDBJ whole genome shotgun (WGS) entry which is preliminary data.</text>
</comment>
<dbReference type="EMBL" id="QJHK01000010">
    <property type="protein sequence ID" value="PXY40370.1"/>
    <property type="molecule type" value="Genomic_DNA"/>
</dbReference>